<evidence type="ECO:0000313" key="1">
    <source>
        <dbReference type="EMBL" id="KAK7436997.1"/>
    </source>
</evidence>
<keyword evidence="3" id="KW-1185">Reference proteome</keyword>
<proteinExistence type="predicted"/>
<organism evidence="2 3">
    <name type="scientific">Marasmiellus scandens</name>
    <dbReference type="NCBI Taxonomy" id="2682957"/>
    <lineage>
        <taxon>Eukaryota</taxon>
        <taxon>Fungi</taxon>
        <taxon>Dikarya</taxon>
        <taxon>Basidiomycota</taxon>
        <taxon>Agaricomycotina</taxon>
        <taxon>Agaricomycetes</taxon>
        <taxon>Agaricomycetidae</taxon>
        <taxon>Agaricales</taxon>
        <taxon>Marasmiineae</taxon>
        <taxon>Omphalotaceae</taxon>
        <taxon>Marasmiellus</taxon>
    </lineage>
</organism>
<dbReference type="EMBL" id="JBANRG010000009">
    <property type="protein sequence ID" value="KAK7463361.1"/>
    <property type="molecule type" value="Genomic_DNA"/>
</dbReference>
<evidence type="ECO:0008006" key="4">
    <source>
        <dbReference type="Google" id="ProtNLM"/>
    </source>
</evidence>
<reference evidence="2 3" key="1">
    <citation type="submission" date="2024-01" db="EMBL/GenBank/DDBJ databases">
        <title>A draft genome for the cacao thread blight pathogen Marasmiellus scandens.</title>
        <authorList>
            <person name="Baruah I.K."/>
            <person name="Leung J."/>
            <person name="Bukari Y."/>
            <person name="Amoako-Attah I."/>
            <person name="Meinhardt L.W."/>
            <person name="Bailey B.A."/>
            <person name="Cohen S.P."/>
        </authorList>
    </citation>
    <scope>NUCLEOTIDE SEQUENCE [LARGE SCALE GENOMIC DNA]</scope>
    <source>
        <strain evidence="2 3">GH-19</strain>
    </source>
</reference>
<accession>A0ABR1JNW6</accession>
<evidence type="ECO:0000313" key="2">
    <source>
        <dbReference type="EMBL" id="KAK7463361.1"/>
    </source>
</evidence>
<dbReference type="InterPro" id="IPR014752">
    <property type="entry name" value="Arrestin-like_C"/>
</dbReference>
<comment type="caution">
    <text evidence="2">The sequence shown here is derived from an EMBL/GenBank/DDBJ whole genome shotgun (WGS) entry which is preliminary data.</text>
</comment>
<sequence length="473" mass="52053">MSDAASVLTLPLYQARADTNATIYLPNSVPTYSRQNTTTRTQTPRSEHLFELRNGSKAWALLKVSSSAPSPKSLPVFFQGENIDCALVLRAGSRGESSIQTIKATVSGQIITGSRSEDIHNFLEIVHPIWSKTLSSASSSSHDNTGSPKLVGDCHWQFSIPIPSVVSREGEKVYHLPETFSDRHSDVTIRYTLAIHIVRGKLRPDSVIKTSFAYVPETRPTPASELRQLSYREGIPLLGPDADPQGWKTLQTALVTGRFFENRPVEIQCALSLAKPLSYTRGSVIPFYLDLFSIHNQALKLVSDPNSVVVCLRRCVRYFRASGAHKTKVAWEESFEDVSRASLWVPSSSRNSLHGDDGTTRHLEGEIAIPKNLKPSSSMDHFSISYTVILRCFDVTGFKHTPIHISTTTDTSSSSASTSIPLISEPIEIATMYADGPKPLTYAPPSYQNANPTTRRDDAMKITLSAGGLDPMF</sequence>
<gene>
    <name evidence="2" type="ORF">VKT23_006717</name>
    <name evidence="1" type="ORF">VKT23_018812</name>
</gene>
<dbReference type="Proteomes" id="UP001498398">
    <property type="component" value="Unassembled WGS sequence"/>
</dbReference>
<dbReference type="EMBL" id="JBANRG010000089">
    <property type="protein sequence ID" value="KAK7436997.1"/>
    <property type="molecule type" value="Genomic_DNA"/>
</dbReference>
<protein>
    <recommendedName>
        <fullName evidence="4">Arrestin-like N-terminal domain-containing protein</fullName>
    </recommendedName>
</protein>
<dbReference type="Gene3D" id="2.60.40.640">
    <property type="match status" value="1"/>
</dbReference>
<evidence type="ECO:0000313" key="3">
    <source>
        <dbReference type="Proteomes" id="UP001498398"/>
    </source>
</evidence>
<name>A0ABR1JNW6_9AGAR</name>